<feature type="binding site" evidence="10">
    <location>
        <begin position="83"/>
        <end position="85"/>
    </location>
    <ligand>
        <name>ATP</name>
        <dbReference type="ChEBI" id="CHEBI:30616"/>
    </ligand>
</feature>
<feature type="binding site" evidence="10">
    <location>
        <position position="304"/>
    </location>
    <ligand>
        <name>substrate</name>
        <note>ligand shared with subunit alpha</note>
    </ligand>
</feature>
<dbReference type="GO" id="GO:0006104">
    <property type="term" value="P:succinyl-CoA metabolic process"/>
    <property type="evidence" value="ECO:0007669"/>
    <property type="project" value="TreeGrafter"/>
</dbReference>
<evidence type="ECO:0000256" key="4">
    <source>
        <dbReference type="ARBA" id="ARBA00022723"/>
    </source>
</evidence>
<keyword evidence="8" id="KW-0809">Transit peptide</keyword>
<dbReference type="HAMAP" id="MF_00558">
    <property type="entry name" value="Succ_CoA_beta"/>
    <property type="match status" value="1"/>
</dbReference>
<protein>
    <recommendedName>
        <fullName evidence="10">Succinate--CoA ligase [ADP-forming] subunit beta, mitochondrial</fullName>
        <ecNumber evidence="10">6.2.1.5</ecNumber>
    </recommendedName>
    <alternativeName>
        <fullName evidence="10">Succinyl-CoA synthetase beta chain</fullName>
        <shortName evidence="10">SCS-beta</shortName>
    </alternativeName>
</protein>
<feature type="binding site" evidence="10">
    <location>
        <position position="236"/>
    </location>
    <ligand>
        <name>Mg(2+)</name>
        <dbReference type="ChEBI" id="CHEBI:18420"/>
    </ligand>
</feature>
<keyword evidence="6 10" id="KW-0067">ATP-binding</keyword>
<evidence type="ECO:0000256" key="2">
    <source>
        <dbReference type="ARBA" id="ARBA00022532"/>
    </source>
</evidence>
<evidence type="ECO:0000256" key="5">
    <source>
        <dbReference type="ARBA" id="ARBA00022741"/>
    </source>
</evidence>
<comment type="catalytic activity">
    <reaction evidence="10">
        <text>succinate + ATP + CoA = succinyl-CoA + ADP + phosphate</text>
        <dbReference type="Rhea" id="RHEA:17661"/>
        <dbReference type="ChEBI" id="CHEBI:30031"/>
        <dbReference type="ChEBI" id="CHEBI:30616"/>
        <dbReference type="ChEBI" id="CHEBI:43474"/>
        <dbReference type="ChEBI" id="CHEBI:57287"/>
        <dbReference type="ChEBI" id="CHEBI:57292"/>
        <dbReference type="ChEBI" id="CHEBI:456216"/>
        <dbReference type="EC" id="6.2.1.5"/>
    </reaction>
</comment>
<keyword evidence="4 10" id="KW-0479">Metal-binding</keyword>
<feature type="binding site" evidence="10">
    <location>
        <begin position="361"/>
        <end position="363"/>
    </location>
    <ligand>
        <name>substrate</name>
        <note>ligand shared with subunit alpha</note>
    </ligand>
</feature>
<keyword evidence="2 10" id="KW-0816">Tricarboxylic acid cycle</keyword>
<dbReference type="FunFam" id="3.40.50.261:FF:000001">
    <property type="entry name" value="Succinate--CoA ligase [ADP-forming] subunit beta"/>
    <property type="match status" value="1"/>
</dbReference>
<feature type="domain" description="ATP-grasp fold succinyl-CoA synthetase-type" evidence="13">
    <location>
        <begin position="33"/>
        <end position="239"/>
    </location>
</feature>
<dbReference type="Gene3D" id="3.30.1490.20">
    <property type="entry name" value="ATP-grasp fold, A domain"/>
    <property type="match status" value="1"/>
</dbReference>
<dbReference type="PANTHER" id="PTHR11815">
    <property type="entry name" value="SUCCINYL-COA SYNTHETASE BETA CHAIN"/>
    <property type="match status" value="1"/>
</dbReference>
<evidence type="ECO:0000259" key="13">
    <source>
        <dbReference type="Pfam" id="PF08442"/>
    </source>
</evidence>
<evidence type="ECO:0000313" key="14">
    <source>
        <dbReference type="EMBL" id="QID85291.1"/>
    </source>
</evidence>
<gene>
    <name evidence="14" type="primary">LSC2_2</name>
    <name evidence="14" type="ORF">GRS66_007861</name>
</gene>
<dbReference type="InterPro" id="IPR016102">
    <property type="entry name" value="Succinyl-CoA_synth-like"/>
</dbReference>
<comment type="function">
    <text evidence="10">Succinyl-CoA synthetase functions in the citric acid cycle (TCA), coupling the hydrolysis of succinyl-CoA to the synthesis of ATP and thus represents the only step of substrate-level phosphorylation in the TCA. The beta subunit provides nucleotide specificity of the enzyme and binds the substrate succinate, while the binding sites for coenzyme A and phosphate are found in the alpha subunit.</text>
</comment>
<proteinExistence type="inferred from homology"/>
<dbReference type="FunFam" id="3.30.1490.20:FF:000004">
    <property type="entry name" value="Succinate--CoA ligase [ADP-forming] subunit beta, mitochondrial"/>
    <property type="match status" value="1"/>
</dbReference>
<evidence type="ECO:0000256" key="11">
    <source>
        <dbReference type="RuleBase" id="RU361258"/>
    </source>
</evidence>
<dbReference type="GO" id="GO:0006099">
    <property type="term" value="P:tricarboxylic acid cycle"/>
    <property type="evidence" value="ECO:0007669"/>
    <property type="project" value="UniProtKB-UniRule"/>
</dbReference>
<feature type="domain" description="ATP-citrate synthase/succinyl-CoA ligase C-terminal" evidence="12">
    <location>
        <begin position="302"/>
        <end position="422"/>
    </location>
</feature>
<comment type="pathway">
    <text evidence="1 10">Carbohydrate metabolism; tricarboxylic acid cycle; succinate from succinyl-CoA (ligase route): step 1/1.</text>
</comment>
<dbReference type="SUPFAM" id="SSF52210">
    <property type="entry name" value="Succinyl-CoA synthetase domains"/>
    <property type="match status" value="1"/>
</dbReference>
<comment type="subcellular location">
    <subcellularLocation>
        <location evidence="10">Mitochondrion</location>
    </subcellularLocation>
</comment>
<dbReference type="EC" id="6.2.1.5" evidence="10"/>
<dbReference type="NCBIfam" id="NF001913">
    <property type="entry name" value="PRK00696.1"/>
    <property type="match status" value="1"/>
</dbReference>
<evidence type="ECO:0000313" key="15">
    <source>
        <dbReference type="Proteomes" id="UP000501346"/>
    </source>
</evidence>
<organism evidence="14 15">
    <name type="scientific">Saccharomyces pastorianus</name>
    <name type="common">Lager yeast</name>
    <name type="synonym">Saccharomyces cerevisiae x Saccharomyces eubayanus</name>
    <dbReference type="NCBI Taxonomy" id="27292"/>
    <lineage>
        <taxon>Eukaryota</taxon>
        <taxon>Fungi</taxon>
        <taxon>Dikarya</taxon>
        <taxon>Ascomycota</taxon>
        <taxon>Saccharomycotina</taxon>
        <taxon>Saccharomycetes</taxon>
        <taxon>Saccharomycetales</taxon>
        <taxon>Saccharomycetaceae</taxon>
        <taxon>Saccharomyces</taxon>
    </lineage>
</organism>
<keyword evidence="7 10" id="KW-0460">Magnesium</keyword>
<dbReference type="OrthoDB" id="1552at2759"/>
<dbReference type="NCBIfam" id="TIGR01016">
    <property type="entry name" value="sucCoAbeta"/>
    <property type="match status" value="1"/>
</dbReference>
<dbReference type="InterPro" id="IPR017866">
    <property type="entry name" value="Succ-CoA_synthase_bsu_CS"/>
</dbReference>
<dbReference type="Gene3D" id="3.30.470.20">
    <property type="entry name" value="ATP-grasp fold, B domain"/>
    <property type="match status" value="1"/>
</dbReference>
<dbReference type="EMBL" id="CP049004">
    <property type="protein sequence ID" value="QID85291.1"/>
    <property type="molecule type" value="Genomic_DNA"/>
</dbReference>
<keyword evidence="15" id="KW-1185">Reference proteome</keyword>
<dbReference type="InterPro" id="IPR013815">
    <property type="entry name" value="ATP_grasp_subdomain_1"/>
</dbReference>
<sequence length="427" mass="46790">MLSRKSLSLLSKCGQLSKLSAQTARQAKRYLSIHEYRSAELLREYGIGTPEGFPAFTPEEAFEAAKKLNTKELVIKAQALTGGRGKGHFDTGYKSGVHMIEGPQQAEEVAKEMLNHNLITKQTGKAGKPVSAVYIVKRVDTKHEAYLSILMDRQTRKPMIIASSEGGMNIEEVAEKNPDAIKKFSIETSEGLSPEMAKNVAKSLGFTSGAQDEAAKTVSNLYKIFMERDATQVEINPLSEIEHDPNHKVMCTDAKFGFDDNASFRQEKIYSWRDLSQEDPDEVKAKKYDLNFVKLKGNIGCLVNGAGLAMATMDVIKLNGGDPANFLDCGGGATPETIKQGFELILSNKNVDAIFVNIFGGIVRCDYVALGLVEAARELEVRVPIVARLQGTKVEEGCEIIKKSGVKIYSFDELDPAAKKVVELTQG</sequence>
<evidence type="ECO:0000256" key="3">
    <source>
        <dbReference type="ARBA" id="ARBA00022598"/>
    </source>
</evidence>
<feature type="binding site" evidence="10">
    <location>
        <position position="144"/>
    </location>
    <ligand>
        <name>ATP</name>
        <dbReference type="ChEBI" id="CHEBI:30616"/>
    </ligand>
</feature>
<feature type="binding site" evidence="10">
    <location>
        <position position="76"/>
    </location>
    <ligand>
        <name>ATP</name>
        <dbReference type="ChEBI" id="CHEBI:30616"/>
    </ligand>
</feature>
<dbReference type="FunFam" id="3.30.470.20:FF:000002">
    <property type="entry name" value="Succinate--CoA ligase [ADP-forming] subunit beta"/>
    <property type="match status" value="1"/>
</dbReference>
<keyword evidence="5 10" id="KW-0547">Nucleotide-binding</keyword>
<reference evidence="14 15" key="1">
    <citation type="journal article" date="2019" name="BMC Genomics">
        <title>Chromosome level assembly and comparative genome analysis confirm lager-brewing yeasts originated from a single hybridization.</title>
        <authorList>
            <person name="Salazar A.N."/>
            <person name="Gorter de Vries A.R."/>
            <person name="van den Broek M."/>
            <person name="Brouwers N."/>
            <person name="de la Torre Cortes P."/>
            <person name="Kuijpers N.G.A."/>
            <person name="Daran J.G."/>
            <person name="Abeel T."/>
        </authorList>
    </citation>
    <scope>NUCLEOTIDE SEQUENCE [LARGE SCALE GENOMIC DNA]</scope>
    <source>
        <strain evidence="14 15">CBS 1483</strain>
    </source>
</reference>
<evidence type="ECO:0000256" key="6">
    <source>
        <dbReference type="ARBA" id="ARBA00022840"/>
    </source>
</evidence>
<name>A0A6C1E8P2_SACPS</name>
<evidence type="ECO:0000256" key="10">
    <source>
        <dbReference type="HAMAP-Rule" id="MF_03219"/>
    </source>
</evidence>
<dbReference type="PROSITE" id="PS01217">
    <property type="entry name" value="SUCCINYL_COA_LIG_3"/>
    <property type="match status" value="1"/>
</dbReference>
<dbReference type="Pfam" id="PF08442">
    <property type="entry name" value="ATP-grasp_2"/>
    <property type="match status" value="1"/>
</dbReference>
<dbReference type="InterPro" id="IPR013650">
    <property type="entry name" value="ATP-grasp_succ-CoA_synth-type"/>
</dbReference>
<dbReference type="GO" id="GO:0005739">
    <property type="term" value="C:mitochondrion"/>
    <property type="evidence" value="ECO:0007669"/>
    <property type="project" value="UniProtKB-SubCell"/>
</dbReference>
<dbReference type="Proteomes" id="UP000501346">
    <property type="component" value="Chromosome SeVII-ScVII"/>
</dbReference>
<evidence type="ECO:0000256" key="7">
    <source>
        <dbReference type="ARBA" id="ARBA00022842"/>
    </source>
</evidence>
<evidence type="ECO:0000256" key="1">
    <source>
        <dbReference type="ARBA" id="ARBA00005064"/>
    </source>
</evidence>
<comment type="subunit">
    <text evidence="9">Heterodimer of an alpha and a beta subunit. The beta subunit determines specificity for GTP.</text>
</comment>
<feature type="binding site" evidence="10">
    <location>
        <position position="253"/>
    </location>
    <ligand>
        <name>Mg(2+)</name>
        <dbReference type="ChEBI" id="CHEBI:18420"/>
    </ligand>
</feature>
<dbReference type="InterPro" id="IPR005811">
    <property type="entry name" value="SUCC_ACL_C"/>
</dbReference>
<comment type="similarity">
    <text evidence="10 11">Belongs to the succinate/malate CoA ligase beta subunit family.</text>
</comment>
<accession>A0A6C1E8P2</accession>
<evidence type="ECO:0000259" key="12">
    <source>
        <dbReference type="Pfam" id="PF00549"/>
    </source>
</evidence>
<dbReference type="UniPathway" id="UPA00223">
    <property type="reaction ID" value="UER00999"/>
</dbReference>
<dbReference type="PANTHER" id="PTHR11815:SF1">
    <property type="entry name" value="SUCCINATE--COA LIGASE [ADP-FORMING] SUBUNIT BETA, MITOCHONDRIAL"/>
    <property type="match status" value="1"/>
</dbReference>
<dbReference type="SUPFAM" id="SSF56059">
    <property type="entry name" value="Glutathione synthetase ATP-binding domain-like"/>
    <property type="match status" value="1"/>
</dbReference>
<dbReference type="GO" id="GO:0000287">
    <property type="term" value="F:magnesium ion binding"/>
    <property type="evidence" value="ECO:0007669"/>
    <property type="project" value="UniProtKB-UniRule"/>
</dbReference>
<comment type="cofactor">
    <cofactor evidence="10">
        <name>Mg(2+)</name>
        <dbReference type="ChEBI" id="CHEBI:18420"/>
    </cofactor>
    <text evidence="10">Binds 1 Mg(2+) ion per subunit.</text>
</comment>
<dbReference type="GO" id="GO:0004775">
    <property type="term" value="F:succinate-CoA ligase (ADP-forming) activity"/>
    <property type="evidence" value="ECO:0007669"/>
    <property type="project" value="UniProtKB-UniRule"/>
</dbReference>
<evidence type="ECO:0000256" key="8">
    <source>
        <dbReference type="ARBA" id="ARBA00022946"/>
    </source>
</evidence>
<dbReference type="Pfam" id="PF00549">
    <property type="entry name" value="Ligase_CoA"/>
    <property type="match status" value="1"/>
</dbReference>
<dbReference type="GO" id="GO:0042709">
    <property type="term" value="C:succinate-CoA ligase complex"/>
    <property type="evidence" value="ECO:0007669"/>
    <property type="project" value="TreeGrafter"/>
</dbReference>
<keyword evidence="10" id="KW-0496">Mitochondrion</keyword>
<dbReference type="GO" id="GO:0005524">
    <property type="term" value="F:ATP binding"/>
    <property type="evidence" value="ECO:0007669"/>
    <property type="project" value="UniProtKB-UniRule"/>
</dbReference>
<dbReference type="Gene3D" id="3.40.50.261">
    <property type="entry name" value="Succinyl-CoA synthetase domains"/>
    <property type="match status" value="1"/>
</dbReference>
<dbReference type="PIRSF" id="PIRSF001554">
    <property type="entry name" value="SucCS_beta"/>
    <property type="match status" value="1"/>
</dbReference>
<dbReference type="InterPro" id="IPR005809">
    <property type="entry name" value="Succ_CoA_ligase-like_bsu"/>
</dbReference>
<evidence type="ECO:0000256" key="9">
    <source>
        <dbReference type="ARBA" id="ARBA00063570"/>
    </source>
</evidence>
<keyword evidence="3 10" id="KW-0436">Ligase</keyword>
<dbReference type="AlphaFoldDB" id="A0A6C1E8P2"/>